<keyword evidence="2" id="KW-1185">Reference proteome</keyword>
<evidence type="ECO:0000313" key="2">
    <source>
        <dbReference type="Proteomes" id="UP000659223"/>
    </source>
</evidence>
<dbReference type="EMBL" id="BMUT01000002">
    <property type="protein sequence ID" value="GGX71825.1"/>
    <property type="molecule type" value="Genomic_DNA"/>
</dbReference>
<evidence type="ECO:0000313" key="1">
    <source>
        <dbReference type="EMBL" id="GGX71825.1"/>
    </source>
</evidence>
<protein>
    <submittedName>
        <fullName evidence="1">Uncharacterized protein</fullName>
    </submittedName>
</protein>
<gene>
    <name evidence="1" type="ORF">GCM10010324_16270</name>
</gene>
<dbReference type="Proteomes" id="UP000659223">
    <property type="component" value="Unassembled WGS sequence"/>
</dbReference>
<reference evidence="2" key="1">
    <citation type="journal article" date="2019" name="Int. J. Syst. Evol. Microbiol.">
        <title>The Global Catalogue of Microorganisms (GCM) 10K type strain sequencing project: providing services to taxonomists for standard genome sequencing and annotation.</title>
        <authorList>
            <consortium name="The Broad Institute Genomics Platform"/>
            <consortium name="The Broad Institute Genome Sequencing Center for Infectious Disease"/>
            <person name="Wu L."/>
            <person name="Ma J."/>
        </authorList>
    </citation>
    <scope>NUCLEOTIDE SEQUENCE [LARGE SCALE GENOMIC DNA]</scope>
    <source>
        <strain evidence="2">JCM 4586</strain>
    </source>
</reference>
<proteinExistence type="predicted"/>
<organism evidence="1 2">
    <name type="scientific">Streptomyces hiroshimensis</name>
    <dbReference type="NCBI Taxonomy" id="66424"/>
    <lineage>
        <taxon>Bacteria</taxon>
        <taxon>Bacillati</taxon>
        <taxon>Actinomycetota</taxon>
        <taxon>Actinomycetes</taxon>
        <taxon>Kitasatosporales</taxon>
        <taxon>Streptomycetaceae</taxon>
        <taxon>Streptomyces</taxon>
    </lineage>
</organism>
<accession>A0ABQ2Y8B5</accession>
<name>A0ABQ2Y8B5_9ACTN</name>
<comment type="caution">
    <text evidence="1">The sequence shown here is derived from an EMBL/GenBank/DDBJ whole genome shotgun (WGS) entry which is preliminary data.</text>
</comment>
<sequence>MTVGKRSFGSFGRCGSFGRGRGVRAVRGAPVTPPGAFVGMLPGVRAVGGRPGVQAAAG</sequence>